<keyword evidence="2" id="KW-0813">Transport</keyword>
<keyword evidence="3" id="KW-0249">Electron transport</keyword>
<organism evidence="7 8">
    <name type="scientific">Haematospirillum jordaniae</name>
    <dbReference type="NCBI Taxonomy" id="1549855"/>
    <lineage>
        <taxon>Bacteria</taxon>
        <taxon>Pseudomonadati</taxon>
        <taxon>Pseudomonadota</taxon>
        <taxon>Alphaproteobacteria</taxon>
        <taxon>Rhodospirillales</taxon>
        <taxon>Novispirillaceae</taxon>
        <taxon>Haematospirillum</taxon>
    </lineage>
</organism>
<dbReference type="InterPro" id="IPR036249">
    <property type="entry name" value="Thioredoxin-like_sf"/>
</dbReference>
<keyword evidence="4" id="KW-1015">Disulfide bond</keyword>
<gene>
    <name evidence="7" type="ORF">AY555_03305</name>
</gene>
<dbReference type="OrthoDB" id="9790390at2"/>
<dbReference type="GO" id="GO:0005829">
    <property type="term" value="C:cytosol"/>
    <property type="evidence" value="ECO:0007669"/>
    <property type="project" value="TreeGrafter"/>
</dbReference>
<dbReference type="PROSITE" id="PS51352">
    <property type="entry name" value="THIOREDOXIN_2"/>
    <property type="match status" value="1"/>
</dbReference>
<dbReference type="Pfam" id="PF14561">
    <property type="entry name" value="TPR_20"/>
    <property type="match status" value="1"/>
</dbReference>
<comment type="similarity">
    <text evidence="1">Belongs to the thioredoxin family.</text>
</comment>
<evidence type="ECO:0000256" key="3">
    <source>
        <dbReference type="ARBA" id="ARBA00022982"/>
    </source>
</evidence>
<evidence type="ECO:0000313" key="7">
    <source>
        <dbReference type="EMBL" id="AMW34374.1"/>
    </source>
</evidence>
<dbReference type="InterPro" id="IPR017937">
    <property type="entry name" value="Thioredoxin_CS"/>
</dbReference>
<protein>
    <recommendedName>
        <fullName evidence="6">Thioredoxin domain-containing protein</fullName>
    </recommendedName>
</protein>
<feature type="domain" description="Thioredoxin" evidence="6">
    <location>
        <begin position="4"/>
        <end position="132"/>
    </location>
</feature>
<dbReference type="EMBL" id="CP014525">
    <property type="protein sequence ID" value="AMW34374.1"/>
    <property type="molecule type" value="Genomic_DNA"/>
</dbReference>
<dbReference type="SUPFAM" id="SSF48452">
    <property type="entry name" value="TPR-like"/>
    <property type="match status" value="1"/>
</dbReference>
<dbReference type="PANTHER" id="PTHR45663">
    <property type="entry name" value="GEO12009P1"/>
    <property type="match status" value="1"/>
</dbReference>
<keyword evidence="8" id="KW-1185">Reference proteome</keyword>
<dbReference type="Pfam" id="PF14559">
    <property type="entry name" value="TPR_19"/>
    <property type="match status" value="1"/>
</dbReference>
<dbReference type="AlphaFoldDB" id="A0A143DCB6"/>
<dbReference type="KEGG" id="hjo:AY555_03305"/>
<evidence type="ECO:0000313" key="8">
    <source>
        <dbReference type="Proteomes" id="UP000076066"/>
    </source>
</evidence>
<proteinExistence type="inferred from homology"/>
<evidence type="ECO:0000256" key="4">
    <source>
        <dbReference type="ARBA" id="ARBA00023157"/>
    </source>
</evidence>
<dbReference type="Proteomes" id="UP000076066">
    <property type="component" value="Chromosome"/>
</dbReference>
<dbReference type="SUPFAM" id="SSF52833">
    <property type="entry name" value="Thioredoxin-like"/>
    <property type="match status" value="1"/>
</dbReference>
<dbReference type="PANTHER" id="PTHR45663:SF11">
    <property type="entry name" value="GEO12009P1"/>
    <property type="match status" value="1"/>
</dbReference>
<dbReference type="RefSeq" id="WP_066133418.1">
    <property type="nucleotide sequence ID" value="NZ_CP014525.1"/>
</dbReference>
<evidence type="ECO:0000256" key="5">
    <source>
        <dbReference type="ARBA" id="ARBA00023284"/>
    </source>
</evidence>
<dbReference type="PROSITE" id="PS00194">
    <property type="entry name" value="THIOREDOXIN_1"/>
    <property type="match status" value="1"/>
</dbReference>
<dbReference type="InterPro" id="IPR011990">
    <property type="entry name" value="TPR-like_helical_dom_sf"/>
</dbReference>
<dbReference type="GO" id="GO:0045454">
    <property type="term" value="P:cell redox homeostasis"/>
    <property type="evidence" value="ECO:0007669"/>
    <property type="project" value="TreeGrafter"/>
</dbReference>
<reference evidence="7 8" key="1">
    <citation type="submission" date="2016-02" db="EMBL/GenBank/DDBJ databases">
        <title>Complete Genome of H5569, the type strain of the newly described species Haematospirillium jordaniae.</title>
        <authorList>
            <person name="Nicholson A.C."/>
            <person name="Humrighouse B.W."/>
            <person name="Loparov V."/>
            <person name="McQuiston J.R."/>
        </authorList>
    </citation>
    <scope>NUCLEOTIDE SEQUENCE [LARGE SCALE GENOMIC DNA]</scope>
    <source>
        <strain evidence="7 8">H5569</strain>
    </source>
</reference>
<name>A0A143DCB6_9PROT</name>
<accession>A0A143DCB6</accession>
<dbReference type="GeneID" id="53316177"/>
<dbReference type="FunFam" id="3.40.30.10:FF:000001">
    <property type="entry name" value="Thioredoxin"/>
    <property type="match status" value="1"/>
</dbReference>
<evidence type="ECO:0000256" key="1">
    <source>
        <dbReference type="ARBA" id="ARBA00008987"/>
    </source>
</evidence>
<dbReference type="GO" id="GO:0015035">
    <property type="term" value="F:protein-disulfide reductase activity"/>
    <property type="evidence" value="ECO:0007669"/>
    <property type="project" value="UniProtKB-ARBA"/>
</dbReference>
<sequence>MAIIFDGQDQRHTAARTTSGEAGSLVKDTDAARFVADVIDASFHAPVLVDFWAPWCEPCKTLGPLLEKLVHQAKGAVRMVKVNIDQSRALAAQFRIQSVPAVYAFRDGRPVDGFVGALPESQIKAFIKRLSGADNPLEMALEEAKVLVEAGDIESSLALYQQILTQDPSCAAAAAGIVTGCLALGNVVEARAFLEQVPDSMRSSSDMRAAQTRLELAEEAGRGEGAVHDLESRVAASPGDHQARYDLAMAYVAADRRQDAANALLDIIRMDRTWNDEQARHQLLKLFEAFGHADPVTVHARRQLSSLLFS</sequence>
<dbReference type="CDD" id="cd02956">
    <property type="entry name" value="ybbN"/>
    <property type="match status" value="1"/>
</dbReference>
<dbReference type="STRING" id="1549855.AY555_03305"/>
<dbReference type="Gene3D" id="1.25.40.10">
    <property type="entry name" value="Tetratricopeptide repeat domain"/>
    <property type="match status" value="2"/>
</dbReference>
<dbReference type="Gene3D" id="3.40.30.10">
    <property type="entry name" value="Glutaredoxin"/>
    <property type="match status" value="1"/>
</dbReference>
<dbReference type="Pfam" id="PF00085">
    <property type="entry name" value="Thioredoxin"/>
    <property type="match status" value="1"/>
</dbReference>
<dbReference type="GO" id="GO:0006950">
    <property type="term" value="P:response to stress"/>
    <property type="evidence" value="ECO:0007669"/>
    <property type="project" value="UniProtKB-ARBA"/>
</dbReference>
<dbReference type="InterPro" id="IPR013766">
    <property type="entry name" value="Thioredoxin_domain"/>
</dbReference>
<evidence type="ECO:0000256" key="2">
    <source>
        <dbReference type="ARBA" id="ARBA00022448"/>
    </source>
</evidence>
<evidence type="ECO:0000259" key="6">
    <source>
        <dbReference type="PROSITE" id="PS51352"/>
    </source>
</evidence>
<keyword evidence="5" id="KW-0676">Redox-active center</keyword>